<dbReference type="eggNOG" id="COG1719">
    <property type="taxonomic scope" value="Bacteria"/>
</dbReference>
<sequence length="156" mass="16914">MLELKRDKLGQFSSIESFRALVEGMSDALGEKATAVALTAAGRKHGQELAGKLGFKGTTQNLEDATKQIAEVLGEEGARLCIIDKITQEGDTVKVYTKETLCAIGGTDEEPPKCTFTLGLVWGVLTELLQQKIKGSQTQSVLRGDSYDLFEFITVE</sequence>
<accession>B4VTT7</accession>
<reference evidence="1 2" key="1">
    <citation type="submission" date="2008-07" db="EMBL/GenBank/DDBJ databases">
        <authorList>
            <person name="Tandeau de Marsac N."/>
            <person name="Ferriera S."/>
            <person name="Johnson J."/>
            <person name="Kravitz S."/>
            <person name="Beeson K."/>
            <person name="Sutton G."/>
            <person name="Rogers Y.-H."/>
            <person name="Friedman R."/>
            <person name="Frazier M."/>
            <person name="Venter J.C."/>
        </authorList>
    </citation>
    <scope>NUCLEOTIDE SEQUENCE [LARGE SCALE GENOMIC DNA]</scope>
    <source>
        <strain evidence="1 2">PCC 7420</strain>
    </source>
</reference>
<evidence type="ECO:0000313" key="2">
    <source>
        <dbReference type="Proteomes" id="UP000003835"/>
    </source>
</evidence>
<dbReference type="HOGENOM" id="CLU_142064_0_0_3"/>
<dbReference type="STRING" id="118168.MC7420_6002"/>
<dbReference type="RefSeq" id="WP_006101855.1">
    <property type="nucleotide sequence ID" value="NZ_DS989852.1"/>
</dbReference>
<organism evidence="1 2">
    <name type="scientific">Coleofasciculus chthonoplastes PCC 7420</name>
    <dbReference type="NCBI Taxonomy" id="118168"/>
    <lineage>
        <taxon>Bacteria</taxon>
        <taxon>Bacillati</taxon>
        <taxon>Cyanobacteriota</taxon>
        <taxon>Cyanophyceae</taxon>
        <taxon>Coleofasciculales</taxon>
        <taxon>Coleofasciculaceae</taxon>
        <taxon>Coleofasciculus</taxon>
    </lineage>
</organism>
<dbReference type="InterPro" id="IPR024096">
    <property type="entry name" value="NO_sig/Golgi_transp_ligand-bd"/>
</dbReference>
<protein>
    <recommendedName>
        <fullName evidence="3">Hydrocarbon-binding protein</fullName>
    </recommendedName>
</protein>
<dbReference type="AlphaFoldDB" id="B4VTT7"/>
<dbReference type="EMBL" id="DS989852">
    <property type="protein sequence ID" value="EDX74524.1"/>
    <property type="molecule type" value="Genomic_DNA"/>
</dbReference>
<proteinExistence type="predicted"/>
<dbReference type="SUPFAM" id="SSF111126">
    <property type="entry name" value="Ligand-binding domain in the NO signalling and Golgi transport"/>
    <property type="match status" value="1"/>
</dbReference>
<keyword evidence="2" id="KW-1185">Reference proteome</keyword>
<dbReference type="Proteomes" id="UP000003835">
    <property type="component" value="Unassembled WGS sequence"/>
</dbReference>
<dbReference type="OrthoDB" id="573193at2"/>
<evidence type="ECO:0008006" key="3">
    <source>
        <dbReference type="Google" id="ProtNLM"/>
    </source>
</evidence>
<evidence type="ECO:0000313" key="1">
    <source>
        <dbReference type="EMBL" id="EDX74524.1"/>
    </source>
</evidence>
<name>B4VTT7_9CYAN</name>
<dbReference type="Gene3D" id="3.30.1380.20">
    <property type="entry name" value="Trafficking protein particle complex subunit 3"/>
    <property type="match status" value="1"/>
</dbReference>
<gene>
    <name evidence="1" type="ORF">MC7420_6002</name>
</gene>